<organism evidence="1 2">
    <name type="scientific">Fomitopsis schrenkii</name>
    <name type="common">Brown rot fungus</name>
    <dbReference type="NCBI Taxonomy" id="2126942"/>
    <lineage>
        <taxon>Eukaryota</taxon>
        <taxon>Fungi</taxon>
        <taxon>Dikarya</taxon>
        <taxon>Basidiomycota</taxon>
        <taxon>Agaricomycotina</taxon>
        <taxon>Agaricomycetes</taxon>
        <taxon>Polyporales</taxon>
        <taxon>Fomitopsis</taxon>
    </lineage>
</organism>
<accession>S8E3P3</accession>
<evidence type="ECO:0000313" key="1">
    <source>
        <dbReference type="EMBL" id="EPS99746.1"/>
    </source>
</evidence>
<evidence type="ECO:0000313" key="2">
    <source>
        <dbReference type="Proteomes" id="UP000015241"/>
    </source>
</evidence>
<dbReference type="AlphaFoldDB" id="S8E3P3"/>
<reference evidence="1 2" key="1">
    <citation type="journal article" date="2012" name="Science">
        <title>The Paleozoic origin of enzymatic lignin decomposition reconstructed from 31 fungal genomes.</title>
        <authorList>
            <person name="Floudas D."/>
            <person name="Binder M."/>
            <person name="Riley R."/>
            <person name="Barry K."/>
            <person name="Blanchette R.A."/>
            <person name="Henrissat B."/>
            <person name="Martinez A.T."/>
            <person name="Otillar R."/>
            <person name="Spatafora J.W."/>
            <person name="Yadav J.S."/>
            <person name="Aerts A."/>
            <person name="Benoit I."/>
            <person name="Boyd A."/>
            <person name="Carlson A."/>
            <person name="Copeland A."/>
            <person name="Coutinho P.M."/>
            <person name="de Vries R.P."/>
            <person name="Ferreira P."/>
            <person name="Findley K."/>
            <person name="Foster B."/>
            <person name="Gaskell J."/>
            <person name="Glotzer D."/>
            <person name="Gorecki P."/>
            <person name="Heitman J."/>
            <person name="Hesse C."/>
            <person name="Hori C."/>
            <person name="Igarashi K."/>
            <person name="Jurgens J.A."/>
            <person name="Kallen N."/>
            <person name="Kersten P."/>
            <person name="Kohler A."/>
            <person name="Kuees U."/>
            <person name="Kumar T.K.A."/>
            <person name="Kuo A."/>
            <person name="LaButti K."/>
            <person name="Larrondo L.F."/>
            <person name="Lindquist E."/>
            <person name="Ling A."/>
            <person name="Lombard V."/>
            <person name="Lucas S."/>
            <person name="Lundell T."/>
            <person name="Martin R."/>
            <person name="McLaughlin D.J."/>
            <person name="Morgenstern I."/>
            <person name="Morin E."/>
            <person name="Murat C."/>
            <person name="Nagy L.G."/>
            <person name="Nolan M."/>
            <person name="Ohm R.A."/>
            <person name="Patyshakuliyeva A."/>
            <person name="Rokas A."/>
            <person name="Ruiz-Duenas F.J."/>
            <person name="Sabat G."/>
            <person name="Salamov A."/>
            <person name="Samejima M."/>
            <person name="Schmutz J."/>
            <person name="Slot J.C."/>
            <person name="St John F."/>
            <person name="Stenlid J."/>
            <person name="Sun H."/>
            <person name="Sun S."/>
            <person name="Syed K."/>
            <person name="Tsang A."/>
            <person name="Wiebenga A."/>
            <person name="Young D."/>
            <person name="Pisabarro A."/>
            <person name="Eastwood D.C."/>
            <person name="Martin F."/>
            <person name="Cullen D."/>
            <person name="Grigoriev I.V."/>
            <person name="Hibbett D.S."/>
        </authorList>
    </citation>
    <scope>NUCLEOTIDE SEQUENCE</scope>
    <source>
        <strain evidence="2">FP-58527</strain>
    </source>
</reference>
<protein>
    <submittedName>
        <fullName evidence="1">Uncharacterized protein</fullName>
    </submittedName>
</protein>
<dbReference type="EMBL" id="KE504154">
    <property type="protein sequence ID" value="EPS99746.1"/>
    <property type="molecule type" value="Genomic_DNA"/>
</dbReference>
<gene>
    <name evidence="1" type="ORF">FOMPIDRAFT_94402</name>
</gene>
<sequence length="70" mass="7620">MLDGHVKLPAGSGISIVDDEDEKERRLKLTVTPPPPLCTLCGDRQPVQPLVLDVVPNSRSGDRQCKEEGI</sequence>
<dbReference type="Proteomes" id="UP000015241">
    <property type="component" value="Unassembled WGS sequence"/>
</dbReference>
<dbReference type="InParanoid" id="S8E3P3"/>
<keyword evidence="2" id="KW-1185">Reference proteome</keyword>
<name>S8E3P3_FOMSC</name>
<proteinExistence type="predicted"/>
<dbReference type="HOGENOM" id="CLU_2757811_0_0_1"/>